<reference evidence="1 2" key="1">
    <citation type="submission" date="2024-11" db="EMBL/GenBank/DDBJ databases">
        <title>The Natural Products Discovery Center: Release of the First 8490 Sequenced Strains for Exploring Actinobacteria Biosynthetic Diversity.</title>
        <authorList>
            <person name="Kalkreuter E."/>
            <person name="Kautsar S.A."/>
            <person name="Yang D."/>
            <person name="Bader C.D."/>
            <person name="Teijaro C.N."/>
            <person name="Fluegel L."/>
            <person name="Davis C.M."/>
            <person name="Simpson J.R."/>
            <person name="Lauterbach L."/>
            <person name="Steele A.D."/>
            <person name="Gui C."/>
            <person name="Meng S."/>
            <person name="Li G."/>
            <person name="Viehrig K."/>
            <person name="Ye F."/>
            <person name="Su P."/>
            <person name="Kiefer A.F."/>
            <person name="Nichols A."/>
            <person name="Cepeda A.J."/>
            <person name="Yan W."/>
            <person name="Fan B."/>
            <person name="Jiang Y."/>
            <person name="Adhikari A."/>
            <person name="Zheng C.-J."/>
            <person name="Schuster L."/>
            <person name="Cowan T.M."/>
            <person name="Smanski M.J."/>
            <person name="Chevrette M.G."/>
            <person name="De Carvalho L.P.S."/>
            <person name="Shen B."/>
        </authorList>
    </citation>
    <scope>NUCLEOTIDE SEQUENCE [LARGE SCALE GENOMIC DNA]</scope>
    <source>
        <strain evidence="1 2">NPDC020863</strain>
    </source>
</reference>
<proteinExistence type="predicted"/>
<evidence type="ECO:0000313" key="1">
    <source>
        <dbReference type="EMBL" id="MFK4264106.1"/>
    </source>
</evidence>
<comment type="caution">
    <text evidence="1">The sequence shown here is derived from an EMBL/GenBank/DDBJ whole genome shotgun (WGS) entry which is preliminary data.</text>
</comment>
<keyword evidence="2" id="KW-1185">Reference proteome</keyword>
<dbReference type="RefSeq" id="WP_404745614.1">
    <property type="nucleotide sequence ID" value="NZ_JBJDQH010000001.1"/>
</dbReference>
<gene>
    <name evidence="1" type="ORF">ACI2L5_04100</name>
</gene>
<dbReference type="EMBL" id="JBJDQH010000001">
    <property type="protein sequence ID" value="MFK4264106.1"/>
    <property type="molecule type" value="Genomic_DNA"/>
</dbReference>
<organism evidence="1 2">
    <name type="scientific">Streptomyces milbemycinicus</name>
    <dbReference type="NCBI Taxonomy" id="476552"/>
    <lineage>
        <taxon>Bacteria</taxon>
        <taxon>Bacillati</taxon>
        <taxon>Actinomycetota</taxon>
        <taxon>Actinomycetes</taxon>
        <taxon>Kitasatosporales</taxon>
        <taxon>Streptomycetaceae</taxon>
        <taxon>Streptomyces</taxon>
    </lineage>
</organism>
<protein>
    <submittedName>
        <fullName evidence="1">Uncharacterized protein</fullName>
    </submittedName>
</protein>
<evidence type="ECO:0000313" key="2">
    <source>
        <dbReference type="Proteomes" id="UP001620295"/>
    </source>
</evidence>
<name>A0ABW8LDW4_9ACTN</name>
<accession>A0ABW8LDW4</accession>
<sequence length="293" mass="31895">MDIEETNRMWRTALAEGDSRGVEQLLRRDTRLRLSGHESSGTLETAETAELRGLLLLGGDGDVPFAGDSPWGIPAGAGLADALEQVWAPVARYCPGFLATLRAEVFGLALVAMENVYLLGYLYLADRSGELPRDLKDLAPYTGSNSLDVLWGTTPTLVGPTDVIPLLDGPLPAGVRDLAAVHASFTSFDFDLRLDRFTTTLGASTLADHEGEDPGDYDQDEDFVRAANGEFDRWIQFCTCNSAAEAYFLDIADRDPHDIPRVALSGINGTSERPGEPFWDWVNQALPSLLFCV</sequence>
<dbReference type="Proteomes" id="UP001620295">
    <property type="component" value="Unassembled WGS sequence"/>
</dbReference>